<dbReference type="EMBL" id="JAPWGY010000002">
    <property type="protein sequence ID" value="MCZ4280835.1"/>
    <property type="molecule type" value="Genomic_DNA"/>
</dbReference>
<keyword evidence="1" id="KW-0346">Stress response</keyword>
<dbReference type="InterPro" id="IPR037913">
    <property type="entry name" value="ACD_IbpA/B"/>
</dbReference>
<evidence type="ECO:0000256" key="1">
    <source>
        <dbReference type="ARBA" id="ARBA00023016"/>
    </source>
</evidence>
<reference evidence="5" key="1">
    <citation type="submission" date="2022-12" db="EMBL/GenBank/DDBJ databases">
        <title>Bacterial isolates from different developmental stages of Nematostella vectensis.</title>
        <authorList>
            <person name="Fraune S."/>
        </authorList>
    </citation>
    <scope>NUCLEOTIDE SEQUENCE</scope>
    <source>
        <strain evidence="5">G21630-S1</strain>
    </source>
</reference>
<dbReference type="Gene3D" id="2.60.40.790">
    <property type="match status" value="1"/>
</dbReference>
<evidence type="ECO:0000256" key="2">
    <source>
        <dbReference type="PROSITE-ProRule" id="PRU00285"/>
    </source>
</evidence>
<organism evidence="5 6">
    <name type="scientific">Kiloniella laminariae</name>
    <dbReference type="NCBI Taxonomy" id="454162"/>
    <lineage>
        <taxon>Bacteria</taxon>
        <taxon>Pseudomonadati</taxon>
        <taxon>Pseudomonadota</taxon>
        <taxon>Alphaproteobacteria</taxon>
        <taxon>Rhodospirillales</taxon>
        <taxon>Kiloniellaceae</taxon>
        <taxon>Kiloniella</taxon>
    </lineage>
</organism>
<dbReference type="PANTHER" id="PTHR47062:SF1">
    <property type="entry name" value="SMALL HEAT SHOCK PROTEIN IBPA"/>
    <property type="match status" value="1"/>
</dbReference>
<comment type="caution">
    <text evidence="5">The sequence shown here is derived from an EMBL/GenBank/DDBJ whole genome shotgun (WGS) entry which is preliminary data.</text>
</comment>
<dbReference type="CDD" id="cd06470">
    <property type="entry name" value="ACD_IbpA-B_like"/>
    <property type="match status" value="1"/>
</dbReference>
<dbReference type="Pfam" id="PF00011">
    <property type="entry name" value="HSP20"/>
    <property type="match status" value="1"/>
</dbReference>
<evidence type="ECO:0000259" key="4">
    <source>
        <dbReference type="PROSITE" id="PS01031"/>
    </source>
</evidence>
<dbReference type="PROSITE" id="PS01031">
    <property type="entry name" value="SHSP"/>
    <property type="match status" value="1"/>
</dbReference>
<evidence type="ECO:0000256" key="3">
    <source>
        <dbReference type="RuleBase" id="RU003616"/>
    </source>
</evidence>
<dbReference type="SUPFAM" id="SSF49764">
    <property type="entry name" value="HSP20-like chaperones"/>
    <property type="match status" value="1"/>
</dbReference>
<feature type="domain" description="SHSP" evidence="4">
    <location>
        <begin position="30"/>
        <end position="142"/>
    </location>
</feature>
<gene>
    <name evidence="5" type="ORF">O4H49_08615</name>
</gene>
<keyword evidence="6" id="KW-1185">Reference proteome</keyword>
<accession>A0ABT4LIB2</accession>
<proteinExistence type="inferred from homology"/>
<sequence length="152" mass="17085">MHHRDLTPLLRATVGFDRMMNMLDTAGRIESSAPSYPPYNIEKTDENSYRITMAVAGFSEEELEITVKENSLHVGGNMGKTEDETVTYLHRGIATRSFQRSFDLADHIKITAAHLENGLLTIELAREIPEAKKPRNIPITKMADRSAELLDS</sequence>
<protein>
    <submittedName>
        <fullName evidence="5">Hsp20 family protein</fullName>
    </submittedName>
</protein>
<dbReference type="InterPro" id="IPR002068">
    <property type="entry name" value="A-crystallin/Hsp20_dom"/>
</dbReference>
<name>A0ABT4LIB2_9PROT</name>
<dbReference type="InterPro" id="IPR008978">
    <property type="entry name" value="HSP20-like_chaperone"/>
</dbReference>
<evidence type="ECO:0000313" key="6">
    <source>
        <dbReference type="Proteomes" id="UP001069802"/>
    </source>
</evidence>
<evidence type="ECO:0000313" key="5">
    <source>
        <dbReference type="EMBL" id="MCZ4280835.1"/>
    </source>
</evidence>
<comment type="similarity">
    <text evidence="2 3">Belongs to the small heat shock protein (HSP20) family.</text>
</comment>
<dbReference type="Proteomes" id="UP001069802">
    <property type="component" value="Unassembled WGS sequence"/>
</dbReference>
<dbReference type="PANTHER" id="PTHR47062">
    <property type="match status" value="1"/>
</dbReference>